<evidence type="ECO:0000259" key="1">
    <source>
        <dbReference type="Pfam" id="PF00293"/>
    </source>
</evidence>
<feature type="domain" description="Nudix hydrolase" evidence="1">
    <location>
        <begin position="8"/>
        <end position="85"/>
    </location>
</feature>
<dbReference type="Gene3D" id="3.90.79.10">
    <property type="entry name" value="Nucleoside Triphosphate Pyrophosphohydrolase"/>
    <property type="match status" value="1"/>
</dbReference>
<dbReference type="InterPro" id="IPR000086">
    <property type="entry name" value="NUDIX_hydrolase_dom"/>
</dbReference>
<name>A0A1G2EF05_9BACT</name>
<dbReference type="EMBL" id="MHMJ01000052">
    <property type="protein sequence ID" value="OGZ24364.1"/>
    <property type="molecule type" value="Genomic_DNA"/>
</dbReference>
<sequence>MRTNNQVAIYCSFKEKKRFFYILVKRNEDRGGFWQPITGGEEDVDKGDLIKTVIREIKEELGIDIPRKQIIKLPYSFKFSDKEGVEKTENCFGVTLFLRQKKDICLSEEHTAMIYSSNPEYLKSMLAFKENQTGLEKFVEWASSTRKKI</sequence>
<evidence type="ECO:0000313" key="2">
    <source>
        <dbReference type="EMBL" id="OGZ24364.1"/>
    </source>
</evidence>
<organism evidence="2 3">
    <name type="scientific">Candidatus Nealsonbacteria bacterium RIFCSPLOWO2_02_39_8</name>
    <dbReference type="NCBI Taxonomy" id="1801674"/>
    <lineage>
        <taxon>Bacteria</taxon>
        <taxon>Candidatus Nealsoniibacteriota</taxon>
    </lineage>
</organism>
<dbReference type="InterPro" id="IPR015797">
    <property type="entry name" value="NUDIX_hydrolase-like_dom_sf"/>
</dbReference>
<proteinExistence type="predicted"/>
<dbReference type="SUPFAM" id="SSF55811">
    <property type="entry name" value="Nudix"/>
    <property type="match status" value="1"/>
</dbReference>
<reference evidence="2 3" key="1">
    <citation type="journal article" date="2016" name="Nat. Commun.">
        <title>Thousands of microbial genomes shed light on interconnected biogeochemical processes in an aquifer system.</title>
        <authorList>
            <person name="Anantharaman K."/>
            <person name="Brown C.T."/>
            <person name="Hug L.A."/>
            <person name="Sharon I."/>
            <person name="Castelle C.J."/>
            <person name="Probst A.J."/>
            <person name="Thomas B.C."/>
            <person name="Singh A."/>
            <person name="Wilkins M.J."/>
            <person name="Karaoz U."/>
            <person name="Brodie E.L."/>
            <person name="Williams K.H."/>
            <person name="Hubbard S.S."/>
            <person name="Banfield J.F."/>
        </authorList>
    </citation>
    <scope>NUCLEOTIDE SEQUENCE [LARGE SCALE GENOMIC DNA]</scope>
</reference>
<dbReference type="Proteomes" id="UP000176216">
    <property type="component" value="Unassembled WGS sequence"/>
</dbReference>
<dbReference type="AlphaFoldDB" id="A0A1G2EF05"/>
<comment type="caution">
    <text evidence="2">The sequence shown here is derived from an EMBL/GenBank/DDBJ whole genome shotgun (WGS) entry which is preliminary data.</text>
</comment>
<evidence type="ECO:0000313" key="3">
    <source>
        <dbReference type="Proteomes" id="UP000176216"/>
    </source>
</evidence>
<accession>A0A1G2EF05</accession>
<dbReference type="Pfam" id="PF00293">
    <property type="entry name" value="NUDIX"/>
    <property type="match status" value="1"/>
</dbReference>
<gene>
    <name evidence="2" type="ORF">A2W71_00120</name>
</gene>
<protein>
    <recommendedName>
        <fullName evidence="1">Nudix hydrolase domain-containing protein</fullName>
    </recommendedName>
</protein>